<dbReference type="AlphaFoldDB" id="A0A225VXL8"/>
<organism evidence="1 2">
    <name type="scientific">Phytophthora megakarya</name>
    <dbReference type="NCBI Taxonomy" id="4795"/>
    <lineage>
        <taxon>Eukaryota</taxon>
        <taxon>Sar</taxon>
        <taxon>Stramenopiles</taxon>
        <taxon>Oomycota</taxon>
        <taxon>Peronosporomycetes</taxon>
        <taxon>Peronosporales</taxon>
        <taxon>Peronosporaceae</taxon>
        <taxon>Phytophthora</taxon>
    </lineage>
</organism>
<name>A0A225VXL8_9STRA</name>
<comment type="caution">
    <text evidence="1">The sequence shown here is derived from an EMBL/GenBank/DDBJ whole genome shotgun (WGS) entry which is preliminary data.</text>
</comment>
<evidence type="ECO:0000313" key="1">
    <source>
        <dbReference type="EMBL" id="OWZ10196.1"/>
    </source>
</evidence>
<gene>
    <name evidence="1" type="ORF">PHMEG_00016994</name>
</gene>
<dbReference type="EMBL" id="NBNE01002525">
    <property type="protein sequence ID" value="OWZ10196.1"/>
    <property type="molecule type" value="Genomic_DNA"/>
</dbReference>
<accession>A0A225VXL8</accession>
<protein>
    <submittedName>
        <fullName evidence="1">Uncharacterized protein</fullName>
    </submittedName>
</protein>
<sequence>MLPDKLTVDPNLLEVLGRYELRKSVDSVGDDELRVLIDQCVQCLKHAHDSDLDALFKQSMNVDMHRDDIDDKVLKYLRDFSDLIGSNSFGANLGVDDPAETGYNKRIKLRRKVLIDNFYSAVLRGGGRHHTQYVDRGRSGTILVVSGWSRERPVNSISIMSWTRTAKAN</sequence>
<reference evidence="2" key="1">
    <citation type="submission" date="2017-03" db="EMBL/GenBank/DDBJ databases">
        <title>Phytopthora megakarya and P. palmivora, two closely related causual agents of cacao black pod achieved similar genome size and gene model numbers by different mechanisms.</title>
        <authorList>
            <person name="Ali S."/>
            <person name="Shao J."/>
            <person name="Larry D.J."/>
            <person name="Kronmiller B."/>
            <person name="Shen D."/>
            <person name="Strem M.D."/>
            <person name="Melnick R.L."/>
            <person name="Guiltinan M.J."/>
            <person name="Tyler B.M."/>
            <person name="Meinhardt L.W."/>
            <person name="Bailey B.A."/>
        </authorList>
    </citation>
    <scope>NUCLEOTIDE SEQUENCE [LARGE SCALE GENOMIC DNA]</scope>
    <source>
        <strain evidence="2">zdho120</strain>
    </source>
</reference>
<keyword evidence="2" id="KW-1185">Reference proteome</keyword>
<evidence type="ECO:0000313" key="2">
    <source>
        <dbReference type="Proteomes" id="UP000198211"/>
    </source>
</evidence>
<proteinExistence type="predicted"/>
<dbReference type="OrthoDB" id="10559968at2759"/>
<dbReference type="Proteomes" id="UP000198211">
    <property type="component" value="Unassembled WGS sequence"/>
</dbReference>